<evidence type="ECO:0000256" key="1">
    <source>
        <dbReference type="SAM" id="Phobius"/>
    </source>
</evidence>
<reference evidence="2 3" key="1">
    <citation type="submission" date="2011-02" db="EMBL/GenBank/DDBJ databases">
        <authorList>
            <person name="Nelson K.E."/>
            <person name="Sutton G."/>
            <person name="Torralba M."/>
            <person name="Durkin S."/>
            <person name="Harkins D."/>
            <person name="Montgomery R."/>
            <person name="Ziemer C."/>
            <person name="Klaassens E."/>
            <person name="Ocuiv P."/>
            <person name="Morrison M."/>
        </authorList>
    </citation>
    <scope>NUCLEOTIDE SEQUENCE [LARGE SCALE GENOMIC DNA]</scope>
    <source>
        <strain evidence="2 3">8</strain>
    </source>
</reference>
<accession>E9SCV7</accession>
<dbReference type="InterPro" id="IPR032531">
    <property type="entry name" value="DUF4956"/>
</dbReference>
<evidence type="ECO:0000313" key="3">
    <source>
        <dbReference type="Proteomes" id="UP000004259"/>
    </source>
</evidence>
<keyword evidence="3" id="KW-1185">Reference proteome</keyword>
<gene>
    <name evidence="2" type="ORF">CUS_6711</name>
</gene>
<dbReference type="STRING" id="246199.CUS_6711"/>
<proteinExistence type="predicted"/>
<comment type="caution">
    <text evidence="2">The sequence shown here is derived from an EMBL/GenBank/DDBJ whole genome shotgun (WGS) entry which is preliminary data.</text>
</comment>
<dbReference type="Pfam" id="PF16316">
    <property type="entry name" value="DUF4956"/>
    <property type="match status" value="1"/>
</dbReference>
<protein>
    <recommendedName>
        <fullName evidence="4">DUF4956 domain-containing protein</fullName>
    </recommendedName>
</protein>
<feature type="transmembrane region" description="Helical" evidence="1">
    <location>
        <begin position="25"/>
        <end position="46"/>
    </location>
</feature>
<keyword evidence="1" id="KW-0472">Membrane</keyword>
<sequence length="233" mass="25335">MLNNFQTFSLDLTSSVGTSTINNSTFFICSVVSLLVGAAIAFSFCYKQGKSKSFATTLALLPVIVQVIIMLVNGNLGTGVAVAGAFSLVRFRSMPGNAKDILAIFLSMAVGLATGTNHLVLAALFTVIVIAGNIVYMILPLGESAENEKSLMITIPESLDYSEVFDDIFDKFTTKAKLEQVKTTNMGSLFKLRYDITLKKGVNEKAFIDELRVRNGNLEILVARKLPDMEKQL</sequence>
<organism evidence="2 3">
    <name type="scientific">Ruminococcus albus 8</name>
    <dbReference type="NCBI Taxonomy" id="246199"/>
    <lineage>
        <taxon>Bacteria</taxon>
        <taxon>Bacillati</taxon>
        <taxon>Bacillota</taxon>
        <taxon>Clostridia</taxon>
        <taxon>Eubacteriales</taxon>
        <taxon>Oscillospiraceae</taxon>
        <taxon>Ruminococcus</taxon>
    </lineage>
</organism>
<dbReference type="Proteomes" id="UP000004259">
    <property type="component" value="Unassembled WGS sequence"/>
</dbReference>
<dbReference type="AlphaFoldDB" id="E9SCV7"/>
<feature type="transmembrane region" description="Helical" evidence="1">
    <location>
        <begin position="101"/>
        <end position="131"/>
    </location>
</feature>
<dbReference type="eggNOG" id="COG1285">
    <property type="taxonomic scope" value="Bacteria"/>
</dbReference>
<evidence type="ECO:0008006" key="4">
    <source>
        <dbReference type="Google" id="ProtNLM"/>
    </source>
</evidence>
<name>E9SCV7_RUMAL</name>
<dbReference type="EMBL" id="ADKM02000085">
    <property type="protein sequence ID" value="EGC02896.1"/>
    <property type="molecule type" value="Genomic_DNA"/>
</dbReference>
<feature type="transmembrane region" description="Helical" evidence="1">
    <location>
        <begin position="58"/>
        <end position="89"/>
    </location>
</feature>
<keyword evidence="1" id="KW-1133">Transmembrane helix</keyword>
<evidence type="ECO:0000313" key="2">
    <source>
        <dbReference type="EMBL" id="EGC02896.1"/>
    </source>
</evidence>
<keyword evidence="1" id="KW-0812">Transmembrane</keyword>